<proteinExistence type="predicted"/>
<dbReference type="Proteomes" id="UP001148629">
    <property type="component" value="Unassembled WGS sequence"/>
</dbReference>
<protein>
    <submittedName>
        <fullName evidence="1">Uncharacterized protein</fullName>
    </submittedName>
</protein>
<comment type="caution">
    <text evidence="1">The sequence shown here is derived from an EMBL/GenBank/DDBJ whole genome shotgun (WGS) entry which is preliminary data.</text>
</comment>
<reference evidence="1" key="1">
    <citation type="submission" date="2022-08" db="EMBL/GenBank/DDBJ databases">
        <title>Genome Sequence of Fusarium decemcellulare.</title>
        <authorList>
            <person name="Buettner E."/>
        </authorList>
    </citation>
    <scope>NUCLEOTIDE SEQUENCE</scope>
    <source>
        <strain evidence="1">Babe19</strain>
    </source>
</reference>
<evidence type="ECO:0000313" key="1">
    <source>
        <dbReference type="EMBL" id="KAJ3533319.1"/>
    </source>
</evidence>
<dbReference type="EMBL" id="JANRMS010000880">
    <property type="protein sequence ID" value="KAJ3533319.1"/>
    <property type="molecule type" value="Genomic_DNA"/>
</dbReference>
<keyword evidence="2" id="KW-1185">Reference proteome</keyword>
<evidence type="ECO:0000313" key="2">
    <source>
        <dbReference type="Proteomes" id="UP001148629"/>
    </source>
</evidence>
<gene>
    <name evidence="1" type="ORF">NM208_g8040</name>
</gene>
<sequence>MQSPTHPAAETPGRNSLLDLELIRRRSLSEQETDILNAFNHAIHPATSETSKEAAQWLDESCPPLAQEEEASDYLWNVWDIMLEVARSPGVTSEIHVRLISVAEDIRLCAKGEFNVWGEPATCVERLAIPTYDPALYDEEVTPEKAEIWQNINNFGARCLKAGVSGPYAQAMDALGAALEEEQTDMTESKLKIAYPWIAHGSRALVWWARDNIGYRDVPVEDTANYVEGGPLYHGPQTMCLRRWGFWLDRFEHFGKEESGLSEEARRIALEAARTMRAVEASIGSTLLSR</sequence>
<accession>A0ACC1S6X7</accession>
<name>A0ACC1S6X7_9HYPO</name>
<organism evidence="1 2">
    <name type="scientific">Fusarium decemcellulare</name>
    <dbReference type="NCBI Taxonomy" id="57161"/>
    <lineage>
        <taxon>Eukaryota</taxon>
        <taxon>Fungi</taxon>
        <taxon>Dikarya</taxon>
        <taxon>Ascomycota</taxon>
        <taxon>Pezizomycotina</taxon>
        <taxon>Sordariomycetes</taxon>
        <taxon>Hypocreomycetidae</taxon>
        <taxon>Hypocreales</taxon>
        <taxon>Nectriaceae</taxon>
        <taxon>Fusarium</taxon>
        <taxon>Fusarium decemcellulare species complex</taxon>
    </lineage>
</organism>